<dbReference type="InterPro" id="IPR036166">
    <property type="entry name" value="YxeA-like_sf"/>
</dbReference>
<dbReference type="PANTHER" id="PTHR36433:SF2">
    <property type="entry name" value="YXEA FAMILY PROTEIN"/>
    <property type="match status" value="1"/>
</dbReference>
<feature type="transmembrane region" description="Helical" evidence="1">
    <location>
        <begin position="7"/>
        <end position="30"/>
    </location>
</feature>
<keyword evidence="1" id="KW-0812">Transmembrane</keyword>
<dbReference type="EMBL" id="JASJEU010000020">
    <property type="protein sequence ID" value="MDJ1651212.1"/>
    <property type="molecule type" value="Genomic_DNA"/>
</dbReference>
<dbReference type="Pfam" id="PF06486">
    <property type="entry name" value="DUF1093"/>
    <property type="match status" value="1"/>
</dbReference>
<dbReference type="NCBIfam" id="TIGR01655">
    <property type="entry name" value="yxeA_fam"/>
    <property type="match status" value="1"/>
</dbReference>
<dbReference type="RefSeq" id="WP_283832558.1">
    <property type="nucleotide sequence ID" value="NZ_JASJEU010000020.1"/>
</dbReference>
<evidence type="ECO:0000313" key="3">
    <source>
        <dbReference type="Proteomes" id="UP001232750"/>
    </source>
</evidence>
<keyword evidence="3" id="KW-1185">Reference proteome</keyword>
<protein>
    <submittedName>
        <fullName evidence="2">YxeA family protein</fullName>
    </submittedName>
</protein>
<proteinExistence type="predicted"/>
<dbReference type="SUPFAM" id="SSF159121">
    <property type="entry name" value="BC4932-like"/>
    <property type="match status" value="1"/>
</dbReference>
<keyword evidence="1" id="KW-1133">Transmembrane helix</keyword>
<dbReference type="Proteomes" id="UP001232750">
    <property type="component" value="Unassembled WGS sequence"/>
</dbReference>
<evidence type="ECO:0000256" key="1">
    <source>
        <dbReference type="SAM" id="Phobius"/>
    </source>
</evidence>
<comment type="caution">
    <text evidence="2">The sequence shown here is derived from an EMBL/GenBank/DDBJ whole genome shotgun (WGS) entry which is preliminary data.</text>
</comment>
<name>A0ABT7DPS0_9ACTN</name>
<keyword evidence="1" id="KW-0472">Membrane</keyword>
<sequence length="117" mass="12581">MRSGTKTLIGLGIAAVIVAAIIGVGMWAFYGESGHAYVRIDNEQVSAIKPHGGMEFEYHLDAVDASGAKSEITFQTERELRDGAYLELETKPLRGVVGWEERTAEELPSAAKTTLGA</sequence>
<dbReference type="Gene3D" id="2.40.50.480">
    <property type="match status" value="1"/>
</dbReference>
<accession>A0ABT7DPS0</accession>
<evidence type="ECO:0000313" key="2">
    <source>
        <dbReference type="EMBL" id="MDJ1651212.1"/>
    </source>
</evidence>
<dbReference type="PANTHER" id="PTHR36433">
    <property type="entry name" value="HYPOTHETICAL CYTOSOLIC PROTEIN"/>
    <property type="match status" value="1"/>
</dbReference>
<dbReference type="InterPro" id="IPR006542">
    <property type="entry name" value="DUF1093"/>
</dbReference>
<gene>
    <name evidence="2" type="ORF">QNJ86_10405</name>
</gene>
<organism evidence="2 3">
    <name type="scientific">Gordonibacter faecis</name>
    <dbReference type="NCBI Taxonomy" id="3047475"/>
    <lineage>
        <taxon>Bacteria</taxon>
        <taxon>Bacillati</taxon>
        <taxon>Actinomycetota</taxon>
        <taxon>Coriobacteriia</taxon>
        <taxon>Eggerthellales</taxon>
        <taxon>Eggerthellaceae</taxon>
        <taxon>Gordonibacter</taxon>
    </lineage>
</organism>
<reference evidence="2 3" key="1">
    <citation type="submission" date="2023-05" db="EMBL/GenBank/DDBJ databases">
        <title>Gordonibacter KGMB12511T sp. nov., isolated from faeces of healthy Korean.</title>
        <authorList>
            <person name="Kim H.S."/>
            <person name="Kim J.-S."/>
            <person name="Suh M.K."/>
            <person name="Eom M.K."/>
            <person name="Do H.E."/>
            <person name="Lee J.-S."/>
        </authorList>
    </citation>
    <scope>NUCLEOTIDE SEQUENCE [LARGE SCALE GENOMIC DNA]</scope>
    <source>
        <strain evidence="2 3">KGMB12511</strain>
    </source>
</reference>